<dbReference type="Pfam" id="PF00008">
    <property type="entry name" value="EGF"/>
    <property type="match status" value="1"/>
</dbReference>
<keyword evidence="2" id="KW-0964">Secreted</keyword>
<dbReference type="PIRSF" id="PIRSF001143">
    <property type="entry name" value="Factor_X"/>
    <property type="match status" value="1"/>
</dbReference>
<evidence type="ECO:0000256" key="10">
    <source>
        <dbReference type="PROSITE-ProRule" id="PRU00076"/>
    </source>
</evidence>
<dbReference type="GO" id="GO:0005615">
    <property type="term" value="C:extracellular space"/>
    <property type="evidence" value="ECO:0007669"/>
    <property type="project" value="TreeGrafter"/>
</dbReference>
<dbReference type="AlphaFoldDB" id="A0A3B3ZT74"/>
<evidence type="ECO:0000313" key="16">
    <source>
        <dbReference type="Proteomes" id="UP000261520"/>
    </source>
</evidence>
<dbReference type="SMART" id="SM00020">
    <property type="entry name" value="Tryp_SPc"/>
    <property type="match status" value="1"/>
</dbReference>
<dbReference type="Gene3D" id="2.10.25.10">
    <property type="entry name" value="Laminin"/>
    <property type="match status" value="2"/>
</dbReference>
<dbReference type="PROSITE" id="PS00134">
    <property type="entry name" value="TRYPSIN_HIS"/>
    <property type="match status" value="1"/>
</dbReference>
<dbReference type="CDD" id="cd00054">
    <property type="entry name" value="EGF_CA"/>
    <property type="match status" value="1"/>
</dbReference>
<evidence type="ECO:0000259" key="13">
    <source>
        <dbReference type="PROSITE" id="PS50240"/>
    </source>
</evidence>
<keyword evidence="7" id="KW-0865">Zymogen</keyword>
<dbReference type="InterPro" id="IPR000294">
    <property type="entry name" value="GLA_domain"/>
</dbReference>
<evidence type="ECO:0000313" key="15">
    <source>
        <dbReference type="Ensembl" id="ENSPMGP00000007740.1"/>
    </source>
</evidence>
<organism evidence="15 16">
    <name type="scientific">Periophthalmus magnuspinnatus</name>
    <dbReference type="NCBI Taxonomy" id="409849"/>
    <lineage>
        <taxon>Eukaryota</taxon>
        <taxon>Metazoa</taxon>
        <taxon>Chordata</taxon>
        <taxon>Craniata</taxon>
        <taxon>Vertebrata</taxon>
        <taxon>Euteleostomi</taxon>
        <taxon>Actinopterygii</taxon>
        <taxon>Neopterygii</taxon>
        <taxon>Teleostei</taxon>
        <taxon>Neoteleostei</taxon>
        <taxon>Acanthomorphata</taxon>
        <taxon>Gobiaria</taxon>
        <taxon>Gobiiformes</taxon>
        <taxon>Gobioidei</taxon>
        <taxon>Gobiidae</taxon>
        <taxon>Oxudercinae</taxon>
        <taxon>Periophthalmus</taxon>
    </lineage>
</organism>
<evidence type="ECO:0000256" key="7">
    <source>
        <dbReference type="ARBA" id="ARBA00023145"/>
    </source>
</evidence>
<evidence type="ECO:0000256" key="6">
    <source>
        <dbReference type="ARBA" id="ARBA00022737"/>
    </source>
</evidence>
<dbReference type="SMART" id="SM00069">
    <property type="entry name" value="GLA"/>
    <property type="match status" value="1"/>
</dbReference>
<feature type="signal peptide" evidence="11">
    <location>
        <begin position="1"/>
        <end position="21"/>
    </location>
</feature>
<dbReference type="Pfam" id="PF00594">
    <property type="entry name" value="Gla"/>
    <property type="match status" value="1"/>
</dbReference>
<dbReference type="Pfam" id="PF14670">
    <property type="entry name" value="FXa_inhibition"/>
    <property type="match status" value="1"/>
</dbReference>
<dbReference type="CDD" id="cd00190">
    <property type="entry name" value="Tryp_SPc"/>
    <property type="match status" value="1"/>
</dbReference>
<dbReference type="PROSITE" id="PS50998">
    <property type="entry name" value="GLA_2"/>
    <property type="match status" value="1"/>
</dbReference>
<dbReference type="InterPro" id="IPR001254">
    <property type="entry name" value="Trypsin_dom"/>
</dbReference>
<keyword evidence="9" id="KW-0325">Glycoprotein</keyword>
<evidence type="ECO:0000259" key="12">
    <source>
        <dbReference type="PROSITE" id="PS50026"/>
    </source>
</evidence>
<evidence type="ECO:0000256" key="5">
    <source>
        <dbReference type="ARBA" id="ARBA00022729"/>
    </source>
</evidence>
<evidence type="ECO:0008006" key="17">
    <source>
        <dbReference type="Google" id="ProtNLM"/>
    </source>
</evidence>
<dbReference type="SMART" id="SM00179">
    <property type="entry name" value="EGF_CA"/>
    <property type="match status" value="1"/>
</dbReference>
<dbReference type="PANTHER" id="PTHR24278:SF26">
    <property type="entry name" value="COAGULATION FACTOR VII"/>
    <property type="match status" value="1"/>
</dbReference>
<dbReference type="InterPro" id="IPR043504">
    <property type="entry name" value="Peptidase_S1_PA_chymotrypsin"/>
</dbReference>
<evidence type="ECO:0000256" key="9">
    <source>
        <dbReference type="ARBA" id="ARBA00023180"/>
    </source>
</evidence>
<evidence type="ECO:0000256" key="4">
    <source>
        <dbReference type="ARBA" id="ARBA00022685"/>
    </source>
</evidence>
<dbReference type="GO" id="GO:0007596">
    <property type="term" value="P:blood coagulation"/>
    <property type="evidence" value="ECO:0007669"/>
    <property type="project" value="InterPro"/>
</dbReference>
<accession>A0A3B3ZT74</accession>
<keyword evidence="4" id="KW-0165">Cleavage on pair of basic residues</keyword>
<dbReference type="SMART" id="SM00181">
    <property type="entry name" value="EGF"/>
    <property type="match status" value="2"/>
</dbReference>
<feature type="domain" description="EGF-like" evidence="12">
    <location>
        <begin position="90"/>
        <end position="126"/>
    </location>
</feature>
<dbReference type="InterPro" id="IPR009003">
    <property type="entry name" value="Peptidase_S1_PA"/>
</dbReference>
<keyword evidence="6" id="KW-0677">Repeat</keyword>
<feature type="domain" description="Gla" evidence="14">
    <location>
        <begin position="45"/>
        <end position="82"/>
    </location>
</feature>
<dbReference type="PROSITE" id="PS50026">
    <property type="entry name" value="EGF_3"/>
    <property type="match status" value="1"/>
</dbReference>
<dbReference type="PRINTS" id="PR00001">
    <property type="entry name" value="GLABLOOD"/>
</dbReference>
<sequence length="413" mass="45188">AAATVVAAAVVVVVVTVLCLSNPLCAPVFIDPSEAHSVLVRSKRANSGFLEELKQGNLERECVEEICDYEEAREVFEDDTKTYTCVSDPGADPCNINPCQNNGTCHRIGASYSCLCTEGFEGRHCQTVFEDSLKCLFQNGRCEHFCDGSGAKRRCSCLDGYMLGEDDRSCVAQVEFPCGQLAPEPELNQTQGPQTRLVGSNQCPKGACPWQVLLELNQMPHCGGVLIRPDWILTAAHCTWFGSVLGVSDLESWSGSEQRVLVRSVALAPEYSWVSGHRDLALVQLDQALVLGRNVVPICLPNLDLTEKELVQIRYHTVSGWGQRTILYSLRPLCAQKSGLNLTDHMICAGYLSGRQDSCRGDDGSPLITEFGSTHFLLGVAGWGRGCAEPGFYGVYTNVAHFIEWIHKTFASK</sequence>
<dbReference type="FunFam" id="2.10.25.10:FF:000434">
    <property type="entry name" value="Predicted protein"/>
    <property type="match status" value="1"/>
</dbReference>
<evidence type="ECO:0000256" key="11">
    <source>
        <dbReference type="SAM" id="SignalP"/>
    </source>
</evidence>
<name>A0A3B3ZT74_9GOBI</name>
<dbReference type="InterPro" id="IPR012224">
    <property type="entry name" value="Pept_S1A_FX"/>
</dbReference>
<dbReference type="GO" id="GO:0006508">
    <property type="term" value="P:proteolysis"/>
    <property type="evidence" value="ECO:0007669"/>
    <property type="project" value="InterPro"/>
</dbReference>
<dbReference type="SUPFAM" id="SSF57196">
    <property type="entry name" value="EGF/Laminin"/>
    <property type="match status" value="1"/>
</dbReference>
<dbReference type="InterPro" id="IPR001314">
    <property type="entry name" value="Peptidase_S1A"/>
</dbReference>
<keyword evidence="3 10" id="KW-0245">EGF-like domain</keyword>
<evidence type="ECO:0000256" key="2">
    <source>
        <dbReference type="ARBA" id="ARBA00022525"/>
    </source>
</evidence>
<dbReference type="InterPro" id="IPR018114">
    <property type="entry name" value="TRYPSIN_HIS"/>
</dbReference>
<dbReference type="Gene3D" id="4.10.740.10">
    <property type="entry name" value="Coagulation Factor IX"/>
    <property type="match status" value="1"/>
</dbReference>
<dbReference type="PRINTS" id="PR00722">
    <property type="entry name" value="CHYMOTRYPSIN"/>
</dbReference>
<dbReference type="InterPro" id="IPR035972">
    <property type="entry name" value="GLA-like_dom_SF"/>
</dbReference>
<keyword evidence="5 11" id="KW-0732">Signal</keyword>
<dbReference type="Ensembl" id="ENSPMGT00000008233.1">
    <property type="protein sequence ID" value="ENSPMGP00000007740.1"/>
    <property type="gene ID" value="ENSPMGG00000006335.1"/>
</dbReference>
<proteinExistence type="predicted"/>
<dbReference type="SUPFAM" id="SSF57630">
    <property type="entry name" value="GLA-domain"/>
    <property type="match status" value="1"/>
</dbReference>
<comment type="subcellular location">
    <subcellularLocation>
        <location evidence="1">Secreted</location>
    </subcellularLocation>
</comment>
<reference evidence="15" key="1">
    <citation type="submission" date="2025-08" db="UniProtKB">
        <authorList>
            <consortium name="Ensembl"/>
        </authorList>
    </citation>
    <scope>IDENTIFICATION</scope>
</reference>
<keyword evidence="16" id="KW-1185">Reference proteome</keyword>
<dbReference type="Pfam" id="PF00089">
    <property type="entry name" value="Trypsin"/>
    <property type="match status" value="1"/>
</dbReference>
<evidence type="ECO:0000256" key="8">
    <source>
        <dbReference type="ARBA" id="ARBA00023157"/>
    </source>
</evidence>
<dbReference type="GO" id="GO:0005509">
    <property type="term" value="F:calcium ion binding"/>
    <property type="evidence" value="ECO:0007669"/>
    <property type="project" value="InterPro"/>
</dbReference>
<reference evidence="15" key="2">
    <citation type="submission" date="2025-09" db="UniProtKB">
        <authorList>
            <consortium name="Ensembl"/>
        </authorList>
    </citation>
    <scope>IDENTIFICATION</scope>
</reference>
<dbReference type="InterPro" id="IPR017857">
    <property type="entry name" value="Coagulation_fac-like_Gla_dom"/>
</dbReference>
<feature type="chain" id="PRO_5017314949" description="Coagulation factor VIIi" evidence="11">
    <location>
        <begin position="22"/>
        <end position="413"/>
    </location>
</feature>
<evidence type="ECO:0000256" key="3">
    <source>
        <dbReference type="ARBA" id="ARBA00022536"/>
    </source>
</evidence>
<dbReference type="InterPro" id="IPR000742">
    <property type="entry name" value="EGF"/>
</dbReference>
<protein>
    <recommendedName>
        <fullName evidence="17">Coagulation factor VIIi</fullName>
    </recommendedName>
</protein>
<evidence type="ECO:0000259" key="14">
    <source>
        <dbReference type="PROSITE" id="PS50998"/>
    </source>
</evidence>
<dbReference type="Proteomes" id="UP000261520">
    <property type="component" value="Unplaced"/>
</dbReference>
<keyword evidence="8 10" id="KW-1015">Disulfide bond</keyword>
<dbReference type="InterPro" id="IPR001881">
    <property type="entry name" value="EGF-like_Ca-bd_dom"/>
</dbReference>
<dbReference type="Gene3D" id="2.40.10.10">
    <property type="entry name" value="Trypsin-like serine proteases"/>
    <property type="match status" value="3"/>
</dbReference>
<dbReference type="PROSITE" id="PS00022">
    <property type="entry name" value="EGF_1"/>
    <property type="match status" value="1"/>
</dbReference>
<dbReference type="PROSITE" id="PS50240">
    <property type="entry name" value="TRYPSIN_DOM"/>
    <property type="match status" value="1"/>
</dbReference>
<dbReference type="InterPro" id="IPR050442">
    <property type="entry name" value="Peptidase_S1_coag_factors"/>
</dbReference>
<dbReference type="FunFam" id="4.10.740.10:FF:000001">
    <property type="entry name" value="vitamin K-dependent protein S"/>
    <property type="match status" value="1"/>
</dbReference>
<comment type="caution">
    <text evidence="10">Lacks conserved residue(s) required for the propagation of feature annotation.</text>
</comment>
<dbReference type="GO" id="GO:0004252">
    <property type="term" value="F:serine-type endopeptidase activity"/>
    <property type="evidence" value="ECO:0007669"/>
    <property type="project" value="InterPro"/>
</dbReference>
<evidence type="ECO:0000256" key="1">
    <source>
        <dbReference type="ARBA" id="ARBA00004613"/>
    </source>
</evidence>
<feature type="disulfide bond" evidence="10">
    <location>
        <begin position="116"/>
        <end position="125"/>
    </location>
</feature>
<feature type="domain" description="Peptidase S1" evidence="13">
    <location>
        <begin position="197"/>
        <end position="411"/>
    </location>
</feature>
<dbReference type="PANTHER" id="PTHR24278">
    <property type="entry name" value="COAGULATION FACTOR"/>
    <property type="match status" value="1"/>
</dbReference>
<dbReference type="PROSITE" id="PS01186">
    <property type="entry name" value="EGF_2"/>
    <property type="match status" value="1"/>
</dbReference>
<dbReference type="SUPFAM" id="SSF50494">
    <property type="entry name" value="Trypsin-like serine proteases"/>
    <property type="match status" value="1"/>
</dbReference>